<evidence type="ECO:0000256" key="1">
    <source>
        <dbReference type="SAM" id="MobiDB-lite"/>
    </source>
</evidence>
<evidence type="ECO:0000313" key="2">
    <source>
        <dbReference type="EMBL" id="KFG41530.1"/>
    </source>
</evidence>
<gene>
    <name evidence="2" type="ORF">TGDOM2_399080</name>
</gene>
<proteinExistence type="predicted"/>
<dbReference type="Proteomes" id="UP000028837">
    <property type="component" value="Unassembled WGS sequence"/>
</dbReference>
<name>A0A086KAW2_TOXGO</name>
<sequence length="92" mass="10421">MVVCIERAKKVERQTGGVTCAASLALEELQSRNKGSDGVPKATKLEEKRDKKDRERKHHPKAQQTRREGGEMNKTTSEEESGERGEERTVKR</sequence>
<dbReference type="EMBL" id="AHZU02000683">
    <property type="protein sequence ID" value="KFG41530.1"/>
    <property type="molecule type" value="Genomic_DNA"/>
</dbReference>
<dbReference type="AlphaFoldDB" id="A0A086KAW2"/>
<accession>A0A086KAW2</accession>
<comment type="caution">
    <text evidence="2">The sequence shown here is derived from an EMBL/GenBank/DDBJ whole genome shotgun (WGS) entry which is preliminary data.</text>
</comment>
<dbReference type="VEuPathDB" id="ToxoDB:TGDOM2_399080"/>
<protein>
    <submittedName>
        <fullName evidence="2">Uncharacterized protein</fullName>
    </submittedName>
</protein>
<evidence type="ECO:0000313" key="3">
    <source>
        <dbReference type="Proteomes" id="UP000028837"/>
    </source>
</evidence>
<reference evidence="2 3" key="1">
    <citation type="submission" date="2014-02" db="EMBL/GenBank/DDBJ databases">
        <authorList>
            <person name="Sibley D."/>
            <person name="Venepally P."/>
            <person name="Karamycheva S."/>
            <person name="Hadjithomas M."/>
            <person name="Khan A."/>
            <person name="Brunk B."/>
            <person name="Roos D."/>
            <person name="Caler E."/>
            <person name="Lorenzi H."/>
        </authorList>
    </citation>
    <scope>NUCLEOTIDE SEQUENCE [LARGE SCALE GENOMIC DNA]</scope>
    <source>
        <strain evidence="2 3">GAB2-2007-GAL-DOM2</strain>
    </source>
</reference>
<feature type="compositionally biased region" description="Basic and acidic residues" evidence="1">
    <location>
        <begin position="43"/>
        <end position="53"/>
    </location>
</feature>
<feature type="region of interest" description="Disordered" evidence="1">
    <location>
        <begin position="28"/>
        <end position="92"/>
    </location>
</feature>
<organism evidence="2 3">
    <name type="scientific">Toxoplasma gondii GAB2-2007-GAL-DOM2</name>
    <dbReference type="NCBI Taxonomy" id="1130820"/>
    <lineage>
        <taxon>Eukaryota</taxon>
        <taxon>Sar</taxon>
        <taxon>Alveolata</taxon>
        <taxon>Apicomplexa</taxon>
        <taxon>Conoidasida</taxon>
        <taxon>Coccidia</taxon>
        <taxon>Eucoccidiorida</taxon>
        <taxon>Eimeriorina</taxon>
        <taxon>Sarcocystidae</taxon>
        <taxon>Toxoplasma</taxon>
    </lineage>
</organism>
<feature type="compositionally biased region" description="Basic and acidic residues" evidence="1">
    <location>
        <begin position="82"/>
        <end position="92"/>
    </location>
</feature>